<dbReference type="PROSITE" id="PS50860">
    <property type="entry name" value="AA_TRNA_LIGASE_II_ALA"/>
    <property type="match status" value="1"/>
</dbReference>
<comment type="subcellular location">
    <subcellularLocation>
        <location evidence="11">Cytoplasm</location>
    </subcellularLocation>
</comment>
<keyword evidence="6 11" id="KW-0862">Zinc</keyword>
<dbReference type="SUPFAM" id="SSF101353">
    <property type="entry name" value="Putative anticodon-binding domain of alanyl-tRNA synthetase (AlaRS)"/>
    <property type="match status" value="1"/>
</dbReference>
<proteinExistence type="inferred from homology"/>
<dbReference type="InterPro" id="IPR018162">
    <property type="entry name" value="Ala-tRNA-ligase_IIc_anticod-bd"/>
</dbReference>
<keyword evidence="2 11" id="KW-0820">tRNA-binding</keyword>
<dbReference type="Pfam" id="PF01411">
    <property type="entry name" value="tRNA-synt_2c"/>
    <property type="match status" value="1"/>
</dbReference>
<comment type="function">
    <text evidence="11">Catalyzes the attachment of alanine to tRNA(Ala) in a two-step reaction: alanine is first activated by ATP to form Ala-AMP and then transferred to the acceptor end of tRNA(Ala). Also edits incorrectly charged Ser-tRNA(Ala) and Gly-tRNA(Ala) via its editing domain.</text>
</comment>
<dbReference type="Gene3D" id="2.40.30.130">
    <property type="match status" value="1"/>
</dbReference>
<organism evidence="13 14">
    <name type="scientific">Mucilaginibacter rigui</name>
    <dbReference type="NCBI Taxonomy" id="534635"/>
    <lineage>
        <taxon>Bacteria</taxon>
        <taxon>Pseudomonadati</taxon>
        <taxon>Bacteroidota</taxon>
        <taxon>Sphingobacteriia</taxon>
        <taxon>Sphingobacteriales</taxon>
        <taxon>Sphingobacteriaceae</taxon>
        <taxon>Mucilaginibacter</taxon>
    </lineage>
</organism>
<keyword evidence="10 11" id="KW-0030">Aminoacyl-tRNA synthetase</keyword>
<dbReference type="Pfam" id="PF07973">
    <property type="entry name" value="tRNA_SAD"/>
    <property type="match status" value="1"/>
</dbReference>
<dbReference type="InterPro" id="IPR018164">
    <property type="entry name" value="Ala-tRNA-synth_IIc_N"/>
</dbReference>
<dbReference type="SMART" id="SM00863">
    <property type="entry name" value="tRNA_SAD"/>
    <property type="match status" value="1"/>
</dbReference>
<dbReference type="SUPFAM" id="SSF55681">
    <property type="entry name" value="Class II aaRS and biotin synthetases"/>
    <property type="match status" value="1"/>
</dbReference>
<evidence type="ECO:0000256" key="11">
    <source>
        <dbReference type="HAMAP-Rule" id="MF_00036"/>
    </source>
</evidence>
<protein>
    <recommendedName>
        <fullName evidence="11">Alanine--tRNA ligase</fullName>
        <ecNumber evidence="11">6.1.1.7</ecNumber>
    </recommendedName>
    <alternativeName>
        <fullName evidence="11">Alanyl-tRNA synthetase</fullName>
        <shortName evidence="11">AlaRS</shortName>
    </alternativeName>
</protein>
<dbReference type="InterPro" id="IPR009000">
    <property type="entry name" value="Transl_B-barrel_sf"/>
</dbReference>
<dbReference type="InterPro" id="IPR018165">
    <property type="entry name" value="Ala-tRNA-synth_IIc_core"/>
</dbReference>
<evidence type="ECO:0000256" key="10">
    <source>
        <dbReference type="ARBA" id="ARBA00023146"/>
    </source>
</evidence>
<dbReference type="InterPro" id="IPR045864">
    <property type="entry name" value="aa-tRNA-synth_II/BPL/LPL"/>
</dbReference>
<dbReference type="NCBIfam" id="TIGR00344">
    <property type="entry name" value="alaS"/>
    <property type="match status" value="1"/>
</dbReference>
<dbReference type="PANTHER" id="PTHR11777">
    <property type="entry name" value="ALANYL-TRNA SYNTHETASE"/>
    <property type="match status" value="1"/>
</dbReference>
<name>A0ABR7X8D3_9SPHI</name>
<dbReference type="PANTHER" id="PTHR11777:SF9">
    <property type="entry name" value="ALANINE--TRNA LIGASE, CYTOPLASMIC"/>
    <property type="match status" value="1"/>
</dbReference>
<keyword evidence="3 11" id="KW-0436">Ligase</keyword>
<dbReference type="InterPro" id="IPR023033">
    <property type="entry name" value="Ala_tRNA_ligase_euk/bac"/>
</dbReference>
<dbReference type="RefSeq" id="WP_191176682.1">
    <property type="nucleotide sequence ID" value="NZ_JACWMW010000003.1"/>
</dbReference>
<evidence type="ECO:0000313" key="13">
    <source>
        <dbReference type="EMBL" id="MBD1386862.1"/>
    </source>
</evidence>
<feature type="binding site" evidence="11">
    <location>
        <position position="712"/>
    </location>
    <ligand>
        <name>Zn(2+)</name>
        <dbReference type="ChEBI" id="CHEBI:29105"/>
    </ligand>
</feature>
<evidence type="ECO:0000256" key="4">
    <source>
        <dbReference type="ARBA" id="ARBA00022723"/>
    </source>
</evidence>
<keyword evidence="7 11" id="KW-0067">ATP-binding</keyword>
<accession>A0ABR7X8D3</accession>
<dbReference type="InterPro" id="IPR018163">
    <property type="entry name" value="Thr/Ala-tRNA-synth_IIc_edit"/>
</dbReference>
<dbReference type="InterPro" id="IPR003156">
    <property type="entry name" value="DHHA1_dom"/>
</dbReference>
<evidence type="ECO:0000259" key="12">
    <source>
        <dbReference type="PROSITE" id="PS50860"/>
    </source>
</evidence>
<evidence type="ECO:0000256" key="2">
    <source>
        <dbReference type="ARBA" id="ARBA00022555"/>
    </source>
</evidence>
<comment type="similarity">
    <text evidence="1 11">Belongs to the class-II aminoacyl-tRNA synthetase family.</text>
</comment>
<dbReference type="Gene3D" id="3.10.310.40">
    <property type="match status" value="1"/>
</dbReference>
<comment type="catalytic activity">
    <reaction evidence="11">
        <text>tRNA(Ala) + L-alanine + ATP = L-alanyl-tRNA(Ala) + AMP + diphosphate</text>
        <dbReference type="Rhea" id="RHEA:12540"/>
        <dbReference type="Rhea" id="RHEA-COMP:9657"/>
        <dbReference type="Rhea" id="RHEA-COMP:9923"/>
        <dbReference type="ChEBI" id="CHEBI:30616"/>
        <dbReference type="ChEBI" id="CHEBI:33019"/>
        <dbReference type="ChEBI" id="CHEBI:57972"/>
        <dbReference type="ChEBI" id="CHEBI:78442"/>
        <dbReference type="ChEBI" id="CHEBI:78497"/>
        <dbReference type="ChEBI" id="CHEBI:456215"/>
        <dbReference type="EC" id="6.1.1.7"/>
    </reaction>
</comment>
<evidence type="ECO:0000256" key="9">
    <source>
        <dbReference type="ARBA" id="ARBA00022917"/>
    </source>
</evidence>
<evidence type="ECO:0000256" key="8">
    <source>
        <dbReference type="ARBA" id="ARBA00022884"/>
    </source>
</evidence>
<keyword evidence="11" id="KW-0963">Cytoplasm</keyword>
<sequence>MTAKEIRQAFLDFFASKGHIIVPSAPIVVKNDPTLMFTNAGMNQFKDVFLGEAPAKAPRVADTQRCLRVSGKHNDLEEVGIDTYHHTMFEMLGNWSFGDYFKKEAIAWSWELLTEVYKLDKSRLYVTYFEGDEKEGLEKDTETYDLWKQYVPEDRILPGNKKDNFWEMGETGPCGPCSEIHFDSRPDNERAEVSGASLVNADHDQVIEIWNNVFMQFNRLKDGSLQPLPNKHVDTGMGFERLVRVLQGKTSNYDSDVFQPMIQFIAEKSGKKYNSAAKPGDADWNDAVAMRVLADHIRAISFAIADGQLPASNKAGYVIRRILRRAVRYSYQTLDFKEPFFNELVPLLAEQFKGVFDELYAQKDFVQKVIFEEEVSFLRTLSAGIRKFNELTSIVYVGTTILNDGKFVEHQPGVNSISGQAAFELSDTYGFPIDLTELMAREKGWIVDIEGFEKALQGQKLRSRAATAVSAGDWMVLRGGDNTQFVGYDEMQTDCEILKYRKVTAQGKEQYQIVLNRTPFYAESGGQVGDTGMLTSEWYDEQKGPLSFEVTDTKKENGLIIHYANLQPYYTQDGAEEWTLPNPMPTRFMAYVDMGKRIMTNANHSATHLLHAALKETLGEHVNQKGSLVNPDQLRFDFSHFQKVTDDEIETLERIVNQKVREGIPLKEERNVWYNDAIASGVTALFGEKYGDFVRVITFDDKFSKELCGGTHVQNTAEIGFFKITGESAVAAGVRRIEAITSYHSVNYIQEEGRLVKKLKELLRNPADLSKSVETLLEDNNRMKKELEKAVLMKASGLKDDLAKTAEAINGINFIAQKVELPNADAIKNLAYNLKDIVPNLFLVLAANINGKPSLTVMIDEALVKEKGLHAGNIVKELAKEVKGGGGGQPFFATAGGSDVSGIDNALAKAKSFVS</sequence>
<keyword evidence="4 11" id="KW-0479">Metal-binding</keyword>
<keyword evidence="9 11" id="KW-0648">Protein biosynthesis</keyword>
<evidence type="ECO:0000313" key="14">
    <source>
        <dbReference type="Proteomes" id="UP000618754"/>
    </source>
</evidence>
<comment type="domain">
    <text evidence="11">Consists of three domains; the N-terminal catalytic domain, the editing domain and the C-terminal C-Ala domain. The editing domain removes incorrectly charged amino acids, while the C-Ala domain, along with tRNA(Ala), serves as a bridge to cooperatively bring together the editing and aminoacylation centers thus stimulating deacylation of misacylated tRNAs.</text>
</comment>
<dbReference type="InterPro" id="IPR050058">
    <property type="entry name" value="Ala-tRNA_ligase"/>
</dbReference>
<comment type="cofactor">
    <cofactor evidence="11">
        <name>Zn(2+)</name>
        <dbReference type="ChEBI" id="CHEBI:29105"/>
    </cofactor>
    <text evidence="11">Binds 1 zinc ion per subunit.</text>
</comment>
<dbReference type="CDD" id="cd00673">
    <property type="entry name" value="AlaRS_core"/>
    <property type="match status" value="1"/>
</dbReference>
<keyword evidence="8 11" id="KW-0694">RNA-binding</keyword>
<evidence type="ECO:0000256" key="1">
    <source>
        <dbReference type="ARBA" id="ARBA00008226"/>
    </source>
</evidence>
<feature type="binding site" evidence="11">
    <location>
        <position position="708"/>
    </location>
    <ligand>
        <name>Zn(2+)</name>
        <dbReference type="ChEBI" id="CHEBI:29105"/>
    </ligand>
</feature>
<dbReference type="InterPro" id="IPR012947">
    <property type="entry name" value="tRNA_SAD"/>
</dbReference>
<dbReference type="Gene3D" id="3.30.980.10">
    <property type="entry name" value="Threonyl-trna Synthetase, Chain A, domain 2"/>
    <property type="match status" value="1"/>
</dbReference>
<feature type="binding site" evidence="11">
    <location>
        <position position="608"/>
    </location>
    <ligand>
        <name>Zn(2+)</name>
        <dbReference type="ChEBI" id="CHEBI:29105"/>
    </ligand>
</feature>
<dbReference type="Proteomes" id="UP000618754">
    <property type="component" value="Unassembled WGS sequence"/>
</dbReference>
<comment type="caution">
    <text evidence="13">The sequence shown here is derived from an EMBL/GenBank/DDBJ whole genome shotgun (WGS) entry which is preliminary data.</text>
</comment>
<feature type="binding site" evidence="11">
    <location>
        <position position="604"/>
    </location>
    <ligand>
        <name>Zn(2+)</name>
        <dbReference type="ChEBI" id="CHEBI:29105"/>
    </ligand>
</feature>
<dbReference type="Gene3D" id="3.30.54.20">
    <property type="match status" value="1"/>
</dbReference>
<dbReference type="SUPFAM" id="SSF55186">
    <property type="entry name" value="ThrRS/AlaRS common domain"/>
    <property type="match status" value="1"/>
</dbReference>
<dbReference type="HAMAP" id="MF_00036_B">
    <property type="entry name" value="Ala_tRNA_synth_B"/>
    <property type="match status" value="1"/>
</dbReference>
<evidence type="ECO:0000256" key="5">
    <source>
        <dbReference type="ARBA" id="ARBA00022741"/>
    </source>
</evidence>
<gene>
    <name evidence="11 13" type="primary">alaS</name>
    <name evidence="13" type="ORF">IDJ75_16375</name>
</gene>
<dbReference type="PRINTS" id="PR00980">
    <property type="entry name" value="TRNASYNTHALA"/>
</dbReference>
<evidence type="ECO:0000256" key="6">
    <source>
        <dbReference type="ARBA" id="ARBA00022833"/>
    </source>
</evidence>
<feature type="domain" description="Alanyl-transfer RNA synthetases family profile" evidence="12">
    <location>
        <begin position="1"/>
        <end position="751"/>
    </location>
</feature>
<dbReference type="Pfam" id="PF02272">
    <property type="entry name" value="DHHA1"/>
    <property type="match status" value="1"/>
</dbReference>
<dbReference type="Gene3D" id="3.30.930.10">
    <property type="entry name" value="Bira Bifunctional Protein, Domain 2"/>
    <property type="match status" value="1"/>
</dbReference>
<dbReference type="EMBL" id="JACWMW010000003">
    <property type="protein sequence ID" value="MBD1386862.1"/>
    <property type="molecule type" value="Genomic_DNA"/>
</dbReference>
<dbReference type="EC" id="6.1.1.7" evidence="11"/>
<dbReference type="GO" id="GO:0004813">
    <property type="term" value="F:alanine-tRNA ligase activity"/>
    <property type="evidence" value="ECO:0007669"/>
    <property type="project" value="UniProtKB-EC"/>
</dbReference>
<reference evidence="13 14" key="1">
    <citation type="submission" date="2020-09" db="EMBL/GenBank/DDBJ databases">
        <title>Novel species of Mucilaginibacter isolated from a glacier on the Tibetan Plateau.</title>
        <authorList>
            <person name="Liu Q."/>
            <person name="Xin Y.-H."/>
        </authorList>
    </citation>
    <scope>NUCLEOTIDE SEQUENCE [LARGE SCALE GENOMIC DNA]</scope>
    <source>
        <strain evidence="13 14">CGMCC 1.13878</strain>
    </source>
</reference>
<dbReference type="SUPFAM" id="SSF50447">
    <property type="entry name" value="Translation proteins"/>
    <property type="match status" value="1"/>
</dbReference>
<dbReference type="InterPro" id="IPR002318">
    <property type="entry name" value="Ala-tRNA-lgiase_IIc"/>
</dbReference>
<keyword evidence="5 11" id="KW-0547">Nucleotide-binding</keyword>
<keyword evidence="14" id="KW-1185">Reference proteome</keyword>
<evidence type="ECO:0000256" key="7">
    <source>
        <dbReference type="ARBA" id="ARBA00022840"/>
    </source>
</evidence>
<evidence type="ECO:0000256" key="3">
    <source>
        <dbReference type="ARBA" id="ARBA00022598"/>
    </source>
</evidence>